<dbReference type="Pfam" id="PF13442">
    <property type="entry name" value="Cytochrome_CBB3"/>
    <property type="match status" value="1"/>
</dbReference>
<feature type="chain" id="PRO_5045365282" evidence="5">
    <location>
        <begin position="26"/>
        <end position="111"/>
    </location>
</feature>
<keyword evidence="2 4" id="KW-0479">Metal-binding</keyword>
<name>A0ABS8CFK1_9BURK</name>
<evidence type="ECO:0000256" key="1">
    <source>
        <dbReference type="ARBA" id="ARBA00022617"/>
    </source>
</evidence>
<keyword evidence="1 4" id="KW-0349">Heme</keyword>
<evidence type="ECO:0000259" key="6">
    <source>
        <dbReference type="PROSITE" id="PS51007"/>
    </source>
</evidence>
<evidence type="ECO:0000256" key="5">
    <source>
        <dbReference type="SAM" id="SignalP"/>
    </source>
</evidence>
<sequence length="111" mass="11323">MSKNVVYSAALWAGVVSVMSSTAWAADDAALARGKALFTAEAVPACAICHALADAGAEGAIGPDLDELKPGKDVILKVLNEGMGAMPSFAETMNEADQHAVADYIVSVTAQ</sequence>
<reference evidence="7 8" key="1">
    <citation type="submission" date="2020-07" db="EMBL/GenBank/DDBJ databases">
        <title>Pusillimonas sp. nov., isolated from poultry manure in Taiwan.</title>
        <authorList>
            <person name="Lin S.-Y."/>
            <person name="Tang Y.-S."/>
            <person name="Young C.-C."/>
        </authorList>
    </citation>
    <scope>NUCLEOTIDE SEQUENCE [LARGE SCALE GENOMIC DNA]</scope>
    <source>
        <strain evidence="7 8">CC-YST705</strain>
    </source>
</reference>
<evidence type="ECO:0000256" key="4">
    <source>
        <dbReference type="PROSITE-ProRule" id="PRU00433"/>
    </source>
</evidence>
<feature type="domain" description="Cytochrome c" evidence="6">
    <location>
        <begin position="29"/>
        <end position="109"/>
    </location>
</feature>
<dbReference type="Proteomes" id="UP000776983">
    <property type="component" value="Unassembled WGS sequence"/>
</dbReference>
<protein>
    <submittedName>
        <fullName evidence="7">Cytochrome c</fullName>
    </submittedName>
</protein>
<evidence type="ECO:0000313" key="8">
    <source>
        <dbReference type="Proteomes" id="UP000776983"/>
    </source>
</evidence>
<dbReference type="PROSITE" id="PS51007">
    <property type="entry name" value="CYTC"/>
    <property type="match status" value="1"/>
</dbReference>
<accession>A0ABS8CFK1</accession>
<dbReference type="EMBL" id="JACDXW010000006">
    <property type="protein sequence ID" value="MCB5364607.1"/>
    <property type="molecule type" value="Genomic_DNA"/>
</dbReference>
<gene>
    <name evidence="7" type="ORF">H0484_12700</name>
</gene>
<dbReference type="InterPro" id="IPR009056">
    <property type="entry name" value="Cyt_c-like_dom"/>
</dbReference>
<evidence type="ECO:0000313" key="7">
    <source>
        <dbReference type="EMBL" id="MCB5364607.1"/>
    </source>
</evidence>
<keyword evidence="8" id="KW-1185">Reference proteome</keyword>
<dbReference type="Gene3D" id="1.10.760.10">
    <property type="entry name" value="Cytochrome c-like domain"/>
    <property type="match status" value="1"/>
</dbReference>
<dbReference type="InterPro" id="IPR036909">
    <property type="entry name" value="Cyt_c-like_dom_sf"/>
</dbReference>
<feature type="signal peptide" evidence="5">
    <location>
        <begin position="1"/>
        <end position="25"/>
    </location>
</feature>
<evidence type="ECO:0000256" key="3">
    <source>
        <dbReference type="ARBA" id="ARBA00023004"/>
    </source>
</evidence>
<keyword evidence="5" id="KW-0732">Signal</keyword>
<evidence type="ECO:0000256" key="2">
    <source>
        <dbReference type="ARBA" id="ARBA00022723"/>
    </source>
</evidence>
<dbReference type="SUPFAM" id="SSF46626">
    <property type="entry name" value="Cytochrome c"/>
    <property type="match status" value="1"/>
</dbReference>
<proteinExistence type="predicted"/>
<organism evidence="7 8">
    <name type="scientific">Mesopusillimonas faecipullorum</name>
    <dbReference type="NCBI Taxonomy" id="2755040"/>
    <lineage>
        <taxon>Bacteria</taxon>
        <taxon>Pseudomonadati</taxon>
        <taxon>Pseudomonadota</taxon>
        <taxon>Betaproteobacteria</taxon>
        <taxon>Burkholderiales</taxon>
        <taxon>Alcaligenaceae</taxon>
        <taxon>Mesopusillimonas</taxon>
    </lineage>
</organism>
<comment type="caution">
    <text evidence="7">The sequence shown here is derived from an EMBL/GenBank/DDBJ whole genome shotgun (WGS) entry which is preliminary data.</text>
</comment>
<keyword evidence="3 4" id="KW-0408">Iron</keyword>